<comment type="caution">
    <text evidence="1">The sequence shown here is derived from an EMBL/GenBank/DDBJ whole genome shotgun (WGS) entry which is preliminary data.</text>
</comment>
<name>G7GN24_9ACTN</name>
<dbReference type="RefSeq" id="WP_005185147.1">
    <property type="nucleotide sequence ID" value="NZ_BAED01000025.1"/>
</dbReference>
<protein>
    <submittedName>
        <fullName evidence="1">Uncharacterized protein</fullName>
    </submittedName>
</protein>
<dbReference type="Proteomes" id="UP000006023">
    <property type="component" value="Unassembled WGS sequence"/>
</dbReference>
<dbReference type="STRING" id="1075090.GOAMR_25_00360"/>
<evidence type="ECO:0000313" key="2">
    <source>
        <dbReference type="Proteomes" id="UP000006023"/>
    </source>
</evidence>
<keyword evidence="2" id="KW-1185">Reference proteome</keyword>
<evidence type="ECO:0000313" key="1">
    <source>
        <dbReference type="EMBL" id="GAB04999.1"/>
    </source>
</evidence>
<sequence>MYCEAAFERVRFSDLRRGDVLVDVPNLMCVVNIDEPVRVDGPGLALVAVRAYTPGGARIGTRDQAIAIVDDLDGVRLVAVRGIPNWRPDPRIATADHLMARIAPIDPASTD</sequence>
<dbReference type="AlphaFoldDB" id="G7GN24"/>
<proteinExistence type="predicted"/>
<dbReference type="EMBL" id="BAED01000025">
    <property type="protein sequence ID" value="GAB04999.1"/>
    <property type="molecule type" value="Genomic_DNA"/>
</dbReference>
<accession>G7GN24</accession>
<gene>
    <name evidence="1" type="ORF">GOAMR_25_00360</name>
</gene>
<organism evidence="1 2">
    <name type="scientific">Gordonia amarae NBRC 15530</name>
    <dbReference type="NCBI Taxonomy" id="1075090"/>
    <lineage>
        <taxon>Bacteria</taxon>
        <taxon>Bacillati</taxon>
        <taxon>Actinomycetota</taxon>
        <taxon>Actinomycetes</taxon>
        <taxon>Mycobacteriales</taxon>
        <taxon>Gordoniaceae</taxon>
        <taxon>Gordonia</taxon>
    </lineage>
</organism>
<reference evidence="1 2" key="1">
    <citation type="submission" date="2011-11" db="EMBL/GenBank/DDBJ databases">
        <title>Whole genome shotgun sequence of Gordonia amarae NBRC 15530.</title>
        <authorList>
            <person name="Takarada H."/>
            <person name="Hosoyama A."/>
            <person name="Tsuchikane K."/>
            <person name="Katsumata H."/>
            <person name="Yamazaki S."/>
            <person name="Fujita N."/>
        </authorList>
    </citation>
    <scope>NUCLEOTIDE SEQUENCE [LARGE SCALE GENOMIC DNA]</scope>
    <source>
        <strain evidence="1 2">NBRC 15530</strain>
    </source>
</reference>